<evidence type="ECO:0000313" key="2">
    <source>
        <dbReference type="Proteomes" id="UP000824260"/>
    </source>
</evidence>
<organism evidence="1 2">
    <name type="scientific">Candidatus Pullichristensenella stercorigallinarum</name>
    <dbReference type="NCBI Taxonomy" id="2840909"/>
    <lineage>
        <taxon>Bacteria</taxon>
        <taxon>Bacillati</taxon>
        <taxon>Bacillota</taxon>
        <taxon>Clostridia</taxon>
        <taxon>Candidatus Pullichristensenella</taxon>
    </lineage>
</organism>
<accession>A0A9D0ZP83</accession>
<reference evidence="1" key="2">
    <citation type="journal article" date="2021" name="PeerJ">
        <title>Extensive microbial diversity within the chicken gut microbiome revealed by metagenomics and culture.</title>
        <authorList>
            <person name="Gilroy R."/>
            <person name="Ravi A."/>
            <person name="Getino M."/>
            <person name="Pursley I."/>
            <person name="Horton D.L."/>
            <person name="Alikhan N.F."/>
            <person name="Baker D."/>
            <person name="Gharbi K."/>
            <person name="Hall N."/>
            <person name="Watson M."/>
            <person name="Adriaenssens E.M."/>
            <person name="Foster-Nyarko E."/>
            <person name="Jarju S."/>
            <person name="Secka A."/>
            <person name="Antonio M."/>
            <person name="Oren A."/>
            <person name="Chaudhuri R.R."/>
            <person name="La Ragione R."/>
            <person name="Hildebrand F."/>
            <person name="Pallen M.J."/>
        </authorList>
    </citation>
    <scope>NUCLEOTIDE SEQUENCE</scope>
    <source>
        <strain evidence="1">ChiSjej6B24-2974</strain>
    </source>
</reference>
<protein>
    <submittedName>
        <fullName evidence="1">Uncharacterized protein</fullName>
    </submittedName>
</protein>
<proteinExistence type="predicted"/>
<dbReference type="AlphaFoldDB" id="A0A9D0ZP83"/>
<name>A0A9D0ZP83_9FIRM</name>
<dbReference type="Proteomes" id="UP000824260">
    <property type="component" value="Unassembled WGS sequence"/>
</dbReference>
<gene>
    <name evidence="1" type="ORF">IAA52_12510</name>
</gene>
<dbReference type="EMBL" id="DVFZ01000116">
    <property type="protein sequence ID" value="HIQ83906.1"/>
    <property type="molecule type" value="Genomic_DNA"/>
</dbReference>
<reference evidence="1" key="1">
    <citation type="submission" date="2020-10" db="EMBL/GenBank/DDBJ databases">
        <authorList>
            <person name="Gilroy R."/>
        </authorList>
    </citation>
    <scope>NUCLEOTIDE SEQUENCE</scope>
    <source>
        <strain evidence="1">ChiSjej6B24-2974</strain>
    </source>
</reference>
<comment type="caution">
    <text evidence="1">The sequence shown here is derived from an EMBL/GenBank/DDBJ whole genome shotgun (WGS) entry which is preliminary data.</text>
</comment>
<evidence type="ECO:0000313" key="1">
    <source>
        <dbReference type="EMBL" id="HIQ83906.1"/>
    </source>
</evidence>
<sequence length="108" mass="11738">MRFAARTSNQSKFVLSGLSGQMKRSGITAPRFLYIAPRLERGFGKYMAFRKNGKPIMGKKKSALTKVNGQTATFSGIQAKGRVSPGYSERVSAAGIVPYSNCWLSLAV</sequence>